<gene>
    <name evidence="2" type="ORF">MUN89_18140</name>
</gene>
<dbReference type="Gene3D" id="3.10.450.50">
    <property type="match status" value="1"/>
</dbReference>
<name>A0ABY4EH34_9BACI</name>
<evidence type="ECO:0000259" key="1">
    <source>
        <dbReference type="Pfam" id="PF14534"/>
    </source>
</evidence>
<dbReference type="EMBL" id="CP095073">
    <property type="protein sequence ID" value="UOQ43779.1"/>
    <property type="molecule type" value="Genomic_DNA"/>
</dbReference>
<accession>A0ABY4EH34</accession>
<dbReference type="InterPro" id="IPR032710">
    <property type="entry name" value="NTF2-like_dom_sf"/>
</dbReference>
<organism evidence="2 3">
    <name type="scientific">Halobacillus salinarum</name>
    <dbReference type="NCBI Taxonomy" id="2932257"/>
    <lineage>
        <taxon>Bacteria</taxon>
        <taxon>Bacillati</taxon>
        <taxon>Bacillota</taxon>
        <taxon>Bacilli</taxon>
        <taxon>Bacillales</taxon>
        <taxon>Bacillaceae</taxon>
        <taxon>Halobacillus</taxon>
    </lineage>
</organism>
<evidence type="ECO:0000313" key="3">
    <source>
        <dbReference type="Proteomes" id="UP000831787"/>
    </source>
</evidence>
<dbReference type="InterPro" id="IPR027843">
    <property type="entry name" value="DUF4440"/>
</dbReference>
<dbReference type="SUPFAM" id="SSF54427">
    <property type="entry name" value="NTF2-like"/>
    <property type="match status" value="1"/>
</dbReference>
<dbReference type="InterPro" id="IPR011944">
    <property type="entry name" value="Steroid_delta5-4_isomerase"/>
</dbReference>
<protein>
    <submittedName>
        <fullName evidence="2">SgcJ/EcaC family oxidoreductase</fullName>
    </submittedName>
</protein>
<dbReference type="Pfam" id="PF14534">
    <property type="entry name" value="DUF4440"/>
    <property type="match status" value="1"/>
</dbReference>
<dbReference type="Proteomes" id="UP000831787">
    <property type="component" value="Chromosome"/>
</dbReference>
<reference evidence="2 3" key="1">
    <citation type="submission" date="2022-04" db="EMBL/GenBank/DDBJ databases">
        <title>Halobacillus sp. isolated from saltern.</title>
        <authorList>
            <person name="Won M."/>
            <person name="Lee C.-M."/>
            <person name="Woen H.-Y."/>
            <person name="Kwon S.-W."/>
        </authorList>
    </citation>
    <scope>NUCLEOTIDE SEQUENCE [LARGE SCALE GENOMIC DNA]</scope>
    <source>
        <strain evidence="2 3">SSBR10-3</strain>
    </source>
</reference>
<evidence type="ECO:0000313" key="2">
    <source>
        <dbReference type="EMBL" id="UOQ43779.1"/>
    </source>
</evidence>
<dbReference type="RefSeq" id="WP_244709218.1">
    <property type="nucleotide sequence ID" value="NZ_CP095073.1"/>
</dbReference>
<feature type="domain" description="DUF4440" evidence="1">
    <location>
        <begin position="9"/>
        <end position="119"/>
    </location>
</feature>
<dbReference type="NCBIfam" id="TIGR02246">
    <property type="entry name" value="SgcJ/EcaC family oxidoreductase"/>
    <property type="match status" value="1"/>
</dbReference>
<proteinExistence type="predicted"/>
<keyword evidence="3" id="KW-1185">Reference proteome</keyword>
<sequence length="147" mass="16617">MEEKLVQVQNVYSRLIQAWNDRHAEGMAELFSEDGEMIGFDGSQEFGTAAILKHLTPIFDTHPTPPFVTKIKEVKFLSADVALVRAIAGMIPPGEKGLNPDFHTHHTLVAVYEEGRFQIELFQNTPAQFHGRPELVNQMTEELNKED</sequence>